<comment type="caution">
    <text evidence="3">The sequence shown here is derived from an EMBL/GenBank/DDBJ whole genome shotgun (WGS) entry which is preliminary data.</text>
</comment>
<dbReference type="EMBL" id="JBHMQT010000057">
    <property type="protein sequence ID" value="MFC0865700.1"/>
    <property type="molecule type" value="Genomic_DNA"/>
</dbReference>
<reference evidence="3 4" key="1">
    <citation type="submission" date="2024-09" db="EMBL/GenBank/DDBJ databases">
        <authorList>
            <person name="Sun Q."/>
            <person name="Mori K."/>
        </authorList>
    </citation>
    <scope>NUCLEOTIDE SEQUENCE [LARGE SCALE GENOMIC DNA]</scope>
    <source>
        <strain evidence="3 4">TBRC 1851</strain>
    </source>
</reference>
<feature type="chain" id="PRO_5046830582" evidence="2">
    <location>
        <begin position="35"/>
        <end position="80"/>
    </location>
</feature>
<keyword evidence="2" id="KW-0732">Signal</keyword>
<sequence>MSVQISSTPISGRFAKFSAALVSGAVVCAVAAGAYTSATGGTTWDAPSVVAAGTTWDADGTTDGTTWDAPPVVANGTTWD</sequence>
<evidence type="ECO:0000313" key="3">
    <source>
        <dbReference type="EMBL" id="MFC0865700.1"/>
    </source>
</evidence>
<accession>A0ABV6UBY0</accession>
<feature type="region of interest" description="Disordered" evidence="1">
    <location>
        <begin position="57"/>
        <end position="80"/>
    </location>
</feature>
<dbReference type="Proteomes" id="UP001589870">
    <property type="component" value="Unassembled WGS sequence"/>
</dbReference>
<organism evidence="3 4">
    <name type="scientific">Sphaerimonospora cavernae</name>
    <dbReference type="NCBI Taxonomy" id="1740611"/>
    <lineage>
        <taxon>Bacteria</taxon>
        <taxon>Bacillati</taxon>
        <taxon>Actinomycetota</taxon>
        <taxon>Actinomycetes</taxon>
        <taxon>Streptosporangiales</taxon>
        <taxon>Streptosporangiaceae</taxon>
        <taxon>Sphaerimonospora</taxon>
    </lineage>
</organism>
<keyword evidence="4" id="KW-1185">Reference proteome</keyword>
<evidence type="ECO:0000313" key="4">
    <source>
        <dbReference type="Proteomes" id="UP001589870"/>
    </source>
</evidence>
<dbReference type="RefSeq" id="WP_394303709.1">
    <property type="nucleotide sequence ID" value="NZ_JBHMQT010000057.1"/>
</dbReference>
<name>A0ABV6UBY0_9ACTN</name>
<feature type="compositionally biased region" description="Low complexity" evidence="1">
    <location>
        <begin position="57"/>
        <end position="69"/>
    </location>
</feature>
<evidence type="ECO:0000256" key="2">
    <source>
        <dbReference type="SAM" id="SignalP"/>
    </source>
</evidence>
<proteinExistence type="predicted"/>
<gene>
    <name evidence="3" type="ORF">ACFHYQ_25720</name>
</gene>
<evidence type="ECO:0000256" key="1">
    <source>
        <dbReference type="SAM" id="MobiDB-lite"/>
    </source>
</evidence>
<feature type="signal peptide" evidence="2">
    <location>
        <begin position="1"/>
        <end position="34"/>
    </location>
</feature>
<protein>
    <submittedName>
        <fullName evidence="3">Uncharacterized protein</fullName>
    </submittedName>
</protein>